<sequence>MIVIDQQITEKLCQFLFLPFCEFQLFFCLFQEFRLFLCIK</sequence>
<dbReference type="AlphaFoldDB" id="A0A0E9RRD2"/>
<reference evidence="1" key="1">
    <citation type="submission" date="2014-11" db="EMBL/GenBank/DDBJ databases">
        <authorList>
            <person name="Amaro Gonzalez C."/>
        </authorList>
    </citation>
    <scope>NUCLEOTIDE SEQUENCE</scope>
</reference>
<dbReference type="EMBL" id="GBXM01076863">
    <property type="protein sequence ID" value="JAH31714.1"/>
    <property type="molecule type" value="Transcribed_RNA"/>
</dbReference>
<name>A0A0E9RRD2_ANGAN</name>
<organism evidence="1">
    <name type="scientific">Anguilla anguilla</name>
    <name type="common">European freshwater eel</name>
    <name type="synonym">Muraena anguilla</name>
    <dbReference type="NCBI Taxonomy" id="7936"/>
    <lineage>
        <taxon>Eukaryota</taxon>
        <taxon>Metazoa</taxon>
        <taxon>Chordata</taxon>
        <taxon>Craniata</taxon>
        <taxon>Vertebrata</taxon>
        <taxon>Euteleostomi</taxon>
        <taxon>Actinopterygii</taxon>
        <taxon>Neopterygii</taxon>
        <taxon>Teleostei</taxon>
        <taxon>Anguilliformes</taxon>
        <taxon>Anguillidae</taxon>
        <taxon>Anguilla</taxon>
    </lineage>
</organism>
<protein>
    <submittedName>
        <fullName evidence="1">Uncharacterized protein</fullName>
    </submittedName>
</protein>
<evidence type="ECO:0000313" key="1">
    <source>
        <dbReference type="EMBL" id="JAH31714.1"/>
    </source>
</evidence>
<accession>A0A0E9RRD2</accession>
<reference evidence="1" key="2">
    <citation type="journal article" date="2015" name="Fish Shellfish Immunol.">
        <title>Early steps in the European eel (Anguilla anguilla)-Vibrio vulnificus interaction in the gills: Role of the RtxA13 toxin.</title>
        <authorList>
            <person name="Callol A."/>
            <person name="Pajuelo D."/>
            <person name="Ebbesson L."/>
            <person name="Teles M."/>
            <person name="MacKenzie S."/>
            <person name="Amaro C."/>
        </authorList>
    </citation>
    <scope>NUCLEOTIDE SEQUENCE</scope>
</reference>
<proteinExistence type="predicted"/>